<evidence type="ECO:0000313" key="5">
    <source>
        <dbReference type="Proteomes" id="UP000027821"/>
    </source>
</evidence>
<dbReference type="SUPFAM" id="SSF51735">
    <property type="entry name" value="NAD(P)-binding Rossmann-fold domains"/>
    <property type="match status" value="1"/>
</dbReference>
<dbReference type="OrthoDB" id="9795543at2"/>
<proteinExistence type="predicted"/>
<evidence type="ECO:0000256" key="1">
    <source>
        <dbReference type="ARBA" id="ARBA00023002"/>
    </source>
</evidence>
<dbReference type="Gene3D" id="3.30.360.10">
    <property type="entry name" value="Dihydrodipicolinate Reductase, domain 2"/>
    <property type="match status" value="1"/>
</dbReference>
<comment type="caution">
    <text evidence="4">The sequence shown here is derived from an EMBL/GenBank/DDBJ whole genome shotgun (WGS) entry which is preliminary data.</text>
</comment>
<keyword evidence="5" id="KW-1185">Reference proteome</keyword>
<dbReference type="AlphaFoldDB" id="A0A074KT27"/>
<evidence type="ECO:0000259" key="3">
    <source>
        <dbReference type="Pfam" id="PF22725"/>
    </source>
</evidence>
<accession>A0A074KT27</accession>
<dbReference type="PANTHER" id="PTHR43818:SF11">
    <property type="entry name" value="BCDNA.GH03377"/>
    <property type="match status" value="1"/>
</dbReference>
<gene>
    <name evidence="4" type="ORF">EL17_19345</name>
</gene>
<dbReference type="GO" id="GO:0016491">
    <property type="term" value="F:oxidoreductase activity"/>
    <property type="evidence" value="ECO:0007669"/>
    <property type="project" value="UniProtKB-KW"/>
</dbReference>
<dbReference type="Gene3D" id="3.40.50.720">
    <property type="entry name" value="NAD(P)-binding Rossmann-like Domain"/>
    <property type="match status" value="1"/>
</dbReference>
<organism evidence="4 5">
    <name type="scientific">Anditalea andensis</name>
    <dbReference type="NCBI Taxonomy" id="1048983"/>
    <lineage>
        <taxon>Bacteria</taxon>
        <taxon>Pseudomonadati</taxon>
        <taxon>Bacteroidota</taxon>
        <taxon>Cytophagia</taxon>
        <taxon>Cytophagales</taxon>
        <taxon>Cytophagaceae</taxon>
        <taxon>Anditalea</taxon>
    </lineage>
</organism>
<feature type="domain" description="GFO/IDH/MocA-like oxidoreductase" evidence="3">
    <location>
        <begin position="132"/>
        <end position="257"/>
    </location>
</feature>
<dbReference type="Pfam" id="PF22725">
    <property type="entry name" value="GFO_IDH_MocA_C3"/>
    <property type="match status" value="1"/>
</dbReference>
<sequence length="325" mass="36082">MKQITWGIIGCGDVAERKSGPAFQNVPNSSLIAVMRRDADKAADFALRHQVPKWYCHAQDIIHDDDINAIYIATPPSSHEKYALAALEAGKHVYLEKPMALDRKSALRIHQKALSSKGKLVIAHYRRALPLFIKVKHLLDEKIIGEISWVDIRMSEPVTSHTAADSETNWRLNPVISGGGLFHDLAPHQLDLMLHYFGEVDEAMGFSINQSRMSAADDLVHGIIKFANGIHLRGVWDFASEKGQEDICEIHGSIGKIAFPFFGDKISVWQSGSNSAIPMPYPQFVQEPMVAQVVNYFLGKGTNPCPGGEAVEVMRIMDIFTQPSQ</sequence>
<dbReference type="GO" id="GO:0000166">
    <property type="term" value="F:nucleotide binding"/>
    <property type="evidence" value="ECO:0007669"/>
    <property type="project" value="InterPro"/>
</dbReference>
<name>A0A074KT27_9BACT</name>
<evidence type="ECO:0000259" key="2">
    <source>
        <dbReference type="Pfam" id="PF01408"/>
    </source>
</evidence>
<dbReference type="RefSeq" id="WP_035078246.1">
    <property type="nucleotide sequence ID" value="NZ_JMIH01000028.1"/>
</dbReference>
<dbReference type="InterPro" id="IPR036291">
    <property type="entry name" value="NAD(P)-bd_dom_sf"/>
</dbReference>
<dbReference type="STRING" id="1048983.EL17_19345"/>
<dbReference type="InterPro" id="IPR055170">
    <property type="entry name" value="GFO_IDH_MocA-like_dom"/>
</dbReference>
<keyword evidence="1" id="KW-0560">Oxidoreductase</keyword>
<dbReference type="eggNOG" id="COG0673">
    <property type="taxonomic scope" value="Bacteria"/>
</dbReference>
<dbReference type="InterPro" id="IPR050463">
    <property type="entry name" value="Gfo/Idh/MocA_oxidrdct_glycsds"/>
</dbReference>
<dbReference type="InterPro" id="IPR000683">
    <property type="entry name" value="Gfo/Idh/MocA-like_OxRdtase_N"/>
</dbReference>
<dbReference type="EMBL" id="JMIH01000028">
    <property type="protein sequence ID" value="KEO72069.1"/>
    <property type="molecule type" value="Genomic_DNA"/>
</dbReference>
<dbReference type="Pfam" id="PF01408">
    <property type="entry name" value="GFO_IDH_MocA"/>
    <property type="match status" value="1"/>
</dbReference>
<feature type="domain" description="Gfo/Idh/MocA-like oxidoreductase N-terminal" evidence="2">
    <location>
        <begin position="5"/>
        <end position="122"/>
    </location>
</feature>
<evidence type="ECO:0000313" key="4">
    <source>
        <dbReference type="EMBL" id="KEO72069.1"/>
    </source>
</evidence>
<reference evidence="4 5" key="1">
    <citation type="submission" date="2014-04" db="EMBL/GenBank/DDBJ databases">
        <title>Characterization and application of a salt tolerant electro-active bacterium.</title>
        <authorList>
            <person name="Yang L."/>
            <person name="Wei S."/>
            <person name="Tay Q.X.M."/>
        </authorList>
    </citation>
    <scope>NUCLEOTIDE SEQUENCE [LARGE SCALE GENOMIC DNA]</scope>
    <source>
        <strain evidence="4 5">LY1</strain>
    </source>
</reference>
<dbReference type="SUPFAM" id="SSF55347">
    <property type="entry name" value="Glyceraldehyde-3-phosphate dehydrogenase-like, C-terminal domain"/>
    <property type="match status" value="1"/>
</dbReference>
<protein>
    <submittedName>
        <fullName evidence="4">Oxidoreductase</fullName>
    </submittedName>
</protein>
<dbReference type="Proteomes" id="UP000027821">
    <property type="component" value="Unassembled WGS sequence"/>
</dbReference>
<dbReference type="PANTHER" id="PTHR43818">
    <property type="entry name" value="BCDNA.GH03377"/>
    <property type="match status" value="1"/>
</dbReference>